<feature type="transmembrane region" description="Helical" evidence="9">
    <location>
        <begin position="149"/>
        <end position="174"/>
    </location>
</feature>
<keyword evidence="9" id="KW-0050">Antiport</keyword>
<keyword evidence="4 9" id="KW-0812">Transmembrane</keyword>
<keyword evidence="12" id="KW-1185">Reference proteome</keyword>
<name>A0A5B9W3I2_9BACT</name>
<feature type="transmembrane region" description="Helical" evidence="9">
    <location>
        <begin position="56"/>
        <end position="77"/>
    </location>
</feature>
<feature type="transmembrane region" description="Helical" evidence="9">
    <location>
        <begin position="207"/>
        <end position="225"/>
    </location>
</feature>
<feature type="transmembrane region" description="Helical" evidence="9">
    <location>
        <begin position="89"/>
        <end position="108"/>
    </location>
</feature>
<evidence type="ECO:0000313" key="12">
    <source>
        <dbReference type="Proteomes" id="UP000324233"/>
    </source>
</evidence>
<keyword evidence="2 9" id="KW-0813">Transport</keyword>
<evidence type="ECO:0000256" key="2">
    <source>
        <dbReference type="ARBA" id="ARBA00022448"/>
    </source>
</evidence>
<feature type="transmembrane region" description="Helical" evidence="9">
    <location>
        <begin position="120"/>
        <end position="143"/>
    </location>
</feature>
<evidence type="ECO:0000313" key="11">
    <source>
        <dbReference type="EMBL" id="QEH34794.1"/>
    </source>
</evidence>
<organism evidence="11 12">
    <name type="scientific">Aquisphaera giovannonii</name>
    <dbReference type="NCBI Taxonomy" id="406548"/>
    <lineage>
        <taxon>Bacteria</taxon>
        <taxon>Pseudomonadati</taxon>
        <taxon>Planctomycetota</taxon>
        <taxon>Planctomycetia</taxon>
        <taxon>Isosphaerales</taxon>
        <taxon>Isosphaeraceae</taxon>
        <taxon>Aquisphaera</taxon>
    </lineage>
</organism>
<feature type="domain" description="Sodium/calcium exchanger membrane region" evidence="10">
    <location>
        <begin position="23"/>
        <end position="173"/>
    </location>
</feature>
<feature type="domain" description="Sodium/calcium exchanger membrane region" evidence="10">
    <location>
        <begin position="207"/>
        <end position="344"/>
    </location>
</feature>
<reference evidence="11 12" key="1">
    <citation type="submission" date="2019-08" db="EMBL/GenBank/DDBJ databases">
        <title>Deep-cultivation of Planctomycetes and their phenomic and genomic characterization uncovers novel biology.</title>
        <authorList>
            <person name="Wiegand S."/>
            <person name="Jogler M."/>
            <person name="Boedeker C."/>
            <person name="Pinto D."/>
            <person name="Vollmers J."/>
            <person name="Rivas-Marin E."/>
            <person name="Kohn T."/>
            <person name="Peeters S.H."/>
            <person name="Heuer A."/>
            <person name="Rast P."/>
            <person name="Oberbeckmann S."/>
            <person name="Bunk B."/>
            <person name="Jeske O."/>
            <person name="Meyerdierks A."/>
            <person name="Storesund J.E."/>
            <person name="Kallscheuer N."/>
            <person name="Luecker S."/>
            <person name="Lage O.M."/>
            <person name="Pohl T."/>
            <person name="Merkel B.J."/>
            <person name="Hornburger P."/>
            <person name="Mueller R.-W."/>
            <person name="Bruemmer F."/>
            <person name="Labrenz M."/>
            <person name="Spormann A.M."/>
            <person name="Op den Camp H."/>
            <person name="Overmann J."/>
            <person name="Amann R."/>
            <person name="Jetten M.S.M."/>
            <person name="Mascher T."/>
            <person name="Medema M.H."/>
            <person name="Devos D.P."/>
            <person name="Kaster A.-K."/>
            <person name="Ovreas L."/>
            <person name="Rohde M."/>
            <person name="Galperin M.Y."/>
            <person name="Jogler C."/>
        </authorList>
    </citation>
    <scope>NUCLEOTIDE SEQUENCE [LARGE SCALE GENOMIC DNA]</scope>
    <source>
        <strain evidence="11 12">OJF2</strain>
    </source>
</reference>
<dbReference type="Gene3D" id="1.20.1420.30">
    <property type="entry name" value="NCX, central ion-binding region"/>
    <property type="match status" value="1"/>
</dbReference>
<keyword evidence="6 9" id="KW-1133">Transmembrane helix</keyword>
<comment type="function">
    <text evidence="9">Ca(+)/H(+) antiporter that extrudes calcium in exchange for external protons.</text>
</comment>
<gene>
    <name evidence="11" type="primary">yfkE_2</name>
    <name evidence="11" type="ORF">OJF2_33360</name>
</gene>
<keyword evidence="7 9" id="KW-0406">Ion transport</keyword>
<dbReference type="PANTHER" id="PTHR31503:SF22">
    <property type="entry name" value="VACUOLAR CALCIUM ION TRANSPORTER"/>
    <property type="match status" value="1"/>
</dbReference>
<dbReference type="NCBIfam" id="TIGR00378">
    <property type="entry name" value="cax"/>
    <property type="match status" value="1"/>
</dbReference>
<comment type="similarity">
    <text evidence="9">Belongs to the Ca(2+):cation antiporter (CaCA) (TC 2.A.19) family.</text>
</comment>
<dbReference type="InterPro" id="IPR044880">
    <property type="entry name" value="NCX_ion-bd_dom_sf"/>
</dbReference>
<dbReference type="AlphaFoldDB" id="A0A5B9W3I2"/>
<evidence type="ECO:0000256" key="3">
    <source>
        <dbReference type="ARBA" id="ARBA00022568"/>
    </source>
</evidence>
<dbReference type="OrthoDB" id="9776105at2"/>
<dbReference type="InterPro" id="IPR004713">
    <property type="entry name" value="CaH_exchang"/>
</dbReference>
<dbReference type="PANTHER" id="PTHR31503">
    <property type="entry name" value="VACUOLAR CALCIUM ION TRANSPORTER"/>
    <property type="match status" value="1"/>
</dbReference>
<keyword evidence="5 9" id="KW-0106">Calcium</keyword>
<evidence type="ECO:0000256" key="6">
    <source>
        <dbReference type="ARBA" id="ARBA00022989"/>
    </source>
</evidence>
<dbReference type="InterPro" id="IPR004837">
    <property type="entry name" value="NaCa_Exmemb"/>
</dbReference>
<feature type="transmembrane region" description="Helical" evidence="9">
    <location>
        <begin position="237"/>
        <end position="259"/>
    </location>
</feature>
<feature type="transmembrane region" description="Helical" evidence="9">
    <location>
        <begin position="271"/>
        <end position="298"/>
    </location>
</feature>
<feature type="transmembrane region" description="Helical" evidence="9">
    <location>
        <begin position="332"/>
        <end position="352"/>
    </location>
</feature>
<dbReference type="GO" id="GO:0016020">
    <property type="term" value="C:membrane"/>
    <property type="evidence" value="ECO:0007669"/>
    <property type="project" value="InterPro"/>
</dbReference>
<keyword evidence="3 9" id="KW-0109">Calcium transport</keyword>
<accession>A0A5B9W3I2</accession>
<keyword evidence="8 9" id="KW-0472">Membrane</keyword>
<comment type="caution">
    <text evidence="9">Lacks conserved residue(s) required for the propagation of feature annotation.</text>
</comment>
<dbReference type="GO" id="GO:0012505">
    <property type="term" value="C:endomembrane system"/>
    <property type="evidence" value="ECO:0007669"/>
    <property type="project" value="UniProtKB-SubCell"/>
</dbReference>
<comment type="subcellular location">
    <subcellularLocation>
        <location evidence="1">Endomembrane system</location>
        <topology evidence="1">Multi-pass membrane protein</topology>
    </subcellularLocation>
</comment>
<evidence type="ECO:0000256" key="5">
    <source>
        <dbReference type="ARBA" id="ARBA00022837"/>
    </source>
</evidence>
<dbReference type="GO" id="GO:0006874">
    <property type="term" value="P:intracellular calcium ion homeostasis"/>
    <property type="evidence" value="ECO:0007669"/>
    <property type="project" value="TreeGrafter"/>
</dbReference>
<feature type="transmembrane region" description="Helical" evidence="9">
    <location>
        <begin position="25"/>
        <end position="44"/>
    </location>
</feature>
<dbReference type="KEGG" id="agv:OJF2_33360"/>
<evidence type="ECO:0000256" key="8">
    <source>
        <dbReference type="ARBA" id="ARBA00023136"/>
    </source>
</evidence>
<evidence type="ECO:0000256" key="4">
    <source>
        <dbReference type="ARBA" id="ARBA00022692"/>
    </source>
</evidence>
<evidence type="ECO:0000256" key="1">
    <source>
        <dbReference type="ARBA" id="ARBA00004127"/>
    </source>
</evidence>
<evidence type="ECO:0000256" key="9">
    <source>
        <dbReference type="RuleBase" id="RU365028"/>
    </source>
</evidence>
<protein>
    <recommendedName>
        <fullName evidence="9">Ca(2+)/H(+) antiporter</fullName>
    </recommendedName>
</protein>
<evidence type="ECO:0000256" key="7">
    <source>
        <dbReference type="ARBA" id="ARBA00023065"/>
    </source>
</evidence>
<feature type="transmembrane region" description="Helical" evidence="9">
    <location>
        <begin position="304"/>
        <end position="325"/>
    </location>
</feature>
<dbReference type="Proteomes" id="UP000324233">
    <property type="component" value="Chromosome"/>
</dbReference>
<dbReference type="Pfam" id="PF01699">
    <property type="entry name" value="Na_Ca_ex"/>
    <property type="match status" value="2"/>
</dbReference>
<sequence length="360" mass="37676">MRLNWLLIFIPAALALSWHGANSIVIFAASALAIVPLAALMGEATDALAEFVGPAWGGLLSASLGNAPEIIIGVFALRQGLVSVVKSSIVGSILGNLLFGLGMAMIAGGIRNGTQQFDMLVSNMNAGLLMLAASGLIIPAVFYHTSARVTHAISLEIAAVLCLVYMGSLLFTLLTSRPALGKEKVEAEVPGATEPPGAEPRWGKGKAIAILAVVAVALAVMSEILTDAVEPASRHLGLTPVFAGVFLLALVGNVAELFNAVRFARMDKMDLTLGVTVGASLQVALFVAPVLVFVAVLMRQPMDLVFTRFEIVAVVLSVVLARQLIGNGKSNWLEGLMLVGVYVMLGIGFFYLPLDPPPLP</sequence>
<dbReference type="RefSeq" id="WP_148594666.1">
    <property type="nucleotide sequence ID" value="NZ_CP042997.1"/>
</dbReference>
<proteinExistence type="inferred from homology"/>
<dbReference type="EMBL" id="CP042997">
    <property type="protein sequence ID" value="QEH34794.1"/>
    <property type="molecule type" value="Genomic_DNA"/>
</dbReference>
<dbReference type="InterPro" id="IPR004798">
    <property type="entry name" value="CAX-like"/>
</dbReference>
<evidence type="ECO:0000259" key="10">
    <source>
        <dbReference type="Pfam" id="PF01699"/>
    </source>
</evidence>
<dbReference type="GO" id="GO:0015369">
    <property type="term" value="F:calcium:proton antiporter activity"/>
    <property type="evidence" value="ECO:0007669"/>
    <property type="project" value="UniProtKB-UniRule"/>
</dbReference>